<dbReference type="Proteomes" id="UP000541636">
    <property type="component" value="Unassembled WGS sequence"/>
</dbReference>
<keyword evidence="4" id="KW-1185">Reference proteome</keyword>
<name>A0A846ZJI9_9GAMM</name>
<gene>
    <name evidence="3" type="ORF">HF690_02740</name>
</gene>
<organism evidence="3 4">
    <name type="scientific">Oleiagrimonas citrea</name>
    <dbReference type="NCBI Taxonomy" id="1665687"/>
    <lineage>
        <taxon>Bacteria</taxon>
        <taxon>Pseudomonadati</taxon>
        <taxon>Pseudomonadota</taxon>
        <taxon>Gammaproteobacteria</taxon>
        <taxon>Lysobacterales</taxon>
        <taxon>Rhodanobacteraceae</taxon>
        <taxon>Oleiagrimonas</taxon>
    </lineage>
</organism>
<keyword evidence="1" id="KW-0812">Transmembrane</keyword>
<protein>
    <submittedName>
        <fullName evidence="3">DUF4396 domain-containing protein</fullName>
    </submittedName>
</protein>
<feature type="transmembrane region" description="Helical" evidence="1">
    <location>
        <begin position="6"/>
        <end position="28"/>
    </location>
</feature>
<comment type="caution">
    <text evidence="3">The sequence shown here is derived from an EMBL/GenBank/DDBJ whole genome shotgun (WGS) entry which is preliminary data.</text>
</comment>
<sequence length="229" mass="25223">MPSWLILLAECSLGLAIACAVWIAWDIVRGYRQHMAIMNLVWPITALYAGPLAVWSYLRVGRRHSPRGRREAEDRGKADREPGRLQHAALAATHCGSGCTLADLLIESALIALPLTLFGSEVAAAWTLDYMFAFAIGIAFQYFSIRPMSDEPPMAVLKAAVKADALSLTSWQIGMYGWMAITLFVLFPAGLPKTGAMFWFMMQIAMLAGFATAMPVNAWLLKRGIKEPM</sequence>
<feature type="transmembrane region" description="Helical" evidence="1">
    <location>
        <begin position="197"/>
        <end position="221"/>
    </location>
</feature>
<evidence type="ECO:0000313" key="4">
    <source>
        <dbReference type="Proteomes" id="UP000541636"/>
    </source>
</evidence>
<dbReference type="AlphaFoldDB" id="A0A846ZJI9"/>
<dbReference type="Pfam" id="PF14342">
    <property type="entry name" value="DUF4396"/>
    <property type="match status" value="1"/>
</dbReference>
<dbReference type="InterPro" id="IPR025509">
    <property type="entry name" value="DUF4396"/>
</dbReference>
<keyword evidence="1" id="KW-1133">Transmembrane helix</keyword>
<dbReference type="EMBL" id="JAAZQD010000001">
    <property type="protein sequence ID" value="NKZ37867.1"/>
    <property type="molecule type" value="Genomic_DNA"/>
</dbReference>
<feature type="transmembrane region" description="Helical" evidence="1">
    <location>
        <begin position="123"/>
        <end position="145"/>
    </location>
</feature>
<keyword evidence="1" id="KW-0472">Membrane</keyword>
<evidence type="ECO:0000256" key="1">
    <source>
        <dbReference type="SAM" id="Phobius"/>
    </source>
</evidence>
<feature type="transmembrane region" description="Helical" evidence="1">
    <location>
        <begin position="166"/>
        <end position="191"/>
    </location>
</feature>
<evidence type="ECO:0000313" key="3">
    <source>
        <dbReference type="EMBL" id="NKZ37867.1"/>
    </source>
</evidence>
<evidence type="ECO:0000259" key="2">
    <source>
        <dbReference type="Pfam" id="PF14342"/>
    </source>
</evidence>
<proteinExistence type="predicted"/>
<reference evidence="3 4" key="1">
    <citation type="journal article" date="2017" name="Int. J. Syst. Evol. Microbiol.">
        <title>Oleiagrimonas citrea sp. nov., a marine bacterium isolated from tidal flat sediment and emended description of the genus Oleiagrimonas Fang et al. 2015 and Oleiagrimonas soli.</title>
        <authorList>
            <person name="Yang S.H."/>
            <person name="Seo H.S."/>
            <person name="Seong C.N."/>
            <person name="Kwon K.K."/>
        </authorList>
    </citation>
    <scope>NUCLEOTIDE SEQUENCE [LARGE SCALE GENOMIC DNA]</scope>
    <source>
        <strain evidence="3 4">MEBiC09124</strain>
    </source>
</reference>
<accession>A0A846ZJI9</accession>
<dbReference type="RefSeq" id="WP_168608352.1">
    <property type="nucleotide sequence ID" value="NZ_JAAZQD010000001.1"/>
</dbReference>
<feature type="transmembrane region" description="Helical" evidence="1">
    <location>
        <begin position="40"/>
        <end position="58"/>
    </location>
</feature>
<feature type="domain" description="DUF4396" evidence="2">
    <location>
        <begin position="86"/>
        <end position="226"/>
    </location>
</feature>